<evidence type="ECO:0000256" key="8">
    <source>
        <dbReference type="ARBA" id="ARBA00023237"/>
    </source>
</evidence>
<dbReference type="SUPFAM" id="SSF56935">
    <property type="entry name" value="Porins"/>
    <property type="match status" value="1"/>
</dbReference>
<dbReference type="InterPro" id="IPR000531">
    <property type="entry name" value="Beta-barrel_TonB"/>
</dbReference>
<keyword evidence="4 9" id="KW-0812">Transmembrane</keyword>
<dbReference type="Pfam" id="PF00593">
    <property type="entry name" value="TonB_dep_Rec_b-barrel"/>
    <property type="match status" value="1"/>
</dbReference>
<name>A0A0A3ANN6_9PAST</name>
<evidence type="ECO:0000256" key="5">
    <source>
        <dbReference type="ARBA" id="ARBA00022729"/>
    </source>
</evidence>
<dbReference type="PANTHER" id="PTHR30069">
    <property type="entry name" value="TONB-DEPENDENT OUTER MEMBRANE RECEPTOR"/>
    <property type="match status" value="1"/>
</dbReference>
<comment type="subcellular location">
    <subcellularLocation>
        <location evidence="1 9">Cell outer membrane</location>
        <topology evidence="1 9">Multi-pass membrane protein</topology>
    </subcellularLocation>
</comment>
<dbReference type="InterPro" id="IPR037066">
    <property type="entry name" value="Plug_dom_sf"/>
</dbReference>
<evidence type="ECO:0000256" key="11">
    <source>
        <dbReference type="RuleBase" id="RU003357"/>
    </source>
</evidence>
<dbReference type="STRING" id="505317.OA57_01955"/>
<evidence type="ECO:0000256" key="2">
    <source>
        <dbReference type="ARBA" id="ARBA00022448"/>
    </source>
</evidence>
<evidence type="ECO:0000259" key="13">
    <source>
        <dbReference type="Pfam" id="PF00593"/>
    </source>
</evidence>
<organism evidence="15 16">
    <name type="scientific">Chelonobacter oris</name>
    <dbReference type="NCBI Taxonomy" id="505317"/>
    <lineage>
        <taxon>Bacteria</taxon>
        <taxon>Pseudomonadati</taxon>
        <taxon>Pseudomonadota</taxon>
        <taxon>Gammaproteobacteria</taxon>
        <taxon>Pasteurellales</taxon>
        <taxon>Pasteurellaceae</taxon>
        <taxon>Chelonobacter</taxon>
    </lineage>
</organism>
<gene>
    <name evidence="15" type="ORF">OA57_01955</name>
</gene>
<evidence type="ECO:0000256" key="1">
    <source>
        <dbReference type="ARBA" id="ARBA00004571"/>
    </source>
</evidence>
<dbReference type="NCBIfam" id="TIGR01786">
    <property type="entry name" value="TonB-hemlactrns"/>
    <property type="match status" value="1"/>
</dbReference>
<feature type="short sequence motif" description="TonB C-terminal box" evidence="10">
    <location>
        <begin position="890"/>
        <end position="907"/>
    </location>
</feature>
<dbReference type="InterPro" id="IPR012910">
    <property type="entry name" value="Plug_dom"/>
</dbReference>
<evidence type="ECO:0000256" key="10">
    <source>
        <dbReference type="PROSITE-ProRule" id="PRU10144"/>
    </source>
</evidence>
<keyword evidence="7 9" id="KW-0472">Membrane</keyword>
<evidence type="ECO:0000256" key="12">
    <source>
        <dbReference type="SAM" id="SignalP"/>
    </source>
</evidence>
<keyword evidence="16" id="KW-1185">Reference proteome</keyword>
<dbReference type="GO" id="GO:0009279">
    <property type="term" value="C:cell outer membrane"/>
    <property type="evidence" value="ECO:0007669"/>
    <property type="project" value="UniProtKB-SubCell"/>
</dbReference>
<protein>
    <submittedName>
        <fullName evidence="15">Uncharacterized protein</fullName>
    </submittedName>
</protein>
<feature type="signal peptide" evidence="12">
    <location>
        <begin position="1"/>
        <end position="36"/>
    </location>
</feature>
<dbReference type="RefSeq" id="WP_034612760.1">
    <property type="nucleotide sequence ID" value="NZ_JSUM01000003.1"/>
</dbReference>
<evidence type="ECO:0000256" key="9">
    <source>
        <dbReference type="PROSITE-ProRule" id="PRU01360"/>
    </source>
</evidence>
<dbReference type="InterPro" id="IPR039426">
    <property type="entry name" value="TonB-dep_rcpt-like"/>
</dbReference>
<keyword evidence="5 12" id="KW-0732">Signal</keyword>
<keyword evidence="8 9" id="KW-0998">Cell outer membrane</keyword>
<dbReference type="GO" id="GO:0044718">
    <property type="term" value="P:siderophore transmembrane transport"/>
    <property type="evidence" value="ECO:0007669"/>
    <property type="project" value="TreeGrafter"/>
</dbReference>
<dbReference type="AlphaFoldDB" id="A0A0A3ANN6"/>
<dbReference type="Gene3D" id="2.40.170.20">
    <property type="entry name" value="TonB-dependent receptor, beta-barrel domain"/>
    <property type="match status" value="1"/>
</dbReference>
<dbReference type="EMBL" id="JSUM01000003">
    <property type="protein sequence ID" value="KGQ71028.1"/>
    <property type="molecule type" value="Genomic_DNA"/>
</dbReference>
<dbReference type="CDD" id="cd01347">
    <property type="entry name" value="ligand_gated_channel"/>
    <property type="match status" value="1"/>
</dbReference>
<sequence length="907" mass="102597">MRSKQEVNKRFRINLLTHLVAYALFGSLAVPLSAYADEELEEIQVSAKAGGESSKAQRSLTSVLKSADQIKKEQVTDIRDLTRYDPGIAVNEQGSGASAGYSIRGVDRDRVAITVDGIPQAQNYTPESNASGRFSGAKNEIEFENIKSVEISQGANSVLSGNGALGGAVMFTSKDPDDVIKPGQNYGLDIINRYGSKDERWSKSIAAAARVGGFAGLIQYTRRDGKEIKAHKDTPNQTMTRMFPTEYQYQDLRAGGWNVTRPAYFPQGENCLGKELPSDCFATLDLSPNEVYGPTRGAADPMDYRSDSWYGKFQYEFNPSHKIGVLFENTQQLREIEKRSENAFYHSWKEANPNWNHSYPYRTLFPTYQFVDHDHSKKRVGIFYEYQAENRNALFDRLKVELDRDQTVIESRYTHSSCTLRGNQPERDCRIFAYQGNMLTDVNRDPDNPLYGAPLGIGVNNHSEFQLWRRTDTKLDEKYKRLRFNAQKQWDYWGIKHDIDLVAGIGRSKFDLSETYLHKGYLKNFDGSVDIYATGLLPDIITMPRVDTQTPSPNNYPIHGKSYYLGVSNSWQVGRYLDLIGGIRYDSHAFNSQLPHFKNDHYSNLSWTAGASLNLSENFSLHYKSSTGFRVPNSQEMYGTDVMRRLERLDNTLGAEREKIKQEEALNHEIGFDLHGNVGYLTLNIFRTDYKNFITTKSKLVDDRRVNYIGNQTEAFSEGFNIKGMIDFHTLWDKIPAGFSGMAAYSKVRPRKIGKLSGDKSNWLESSFAMDTLQPAKTVLGVDYDAPSGKWGVGVRFTRSDAKKASELVTVLPNIDIRGVRQNGIVRKTSKSWYIWDLTGYTEIGKNVTLRGGVYNLMNAKYITWESLRQVGKAGISTADQVEAYGHGYNRLTAPGRNFALSLEIKF</sequence>
<comment type="similarity">
    <text evidence="9 11">Belongs to the TonB-dependent receptor family.</text>
</comment>
<dbReference type="PANTHER" id="PTHR30069:SF54">
    <property type="entry name" value="TRANSFERRIN-BINDING PROTEIN A"/>
    <property type="match status" value="1"/>
</dbReference>
<dbReference type="InterPro" id="IPR010949">
    <property type="entry name" value="TonB_Hb/transfer/lactofer_rcpt"/>
</dbReference>
<reference evidence="15 16" key="1">
    <citation type="submission" date="2014-11" db="EMBL/GenBank/DDBJ databases">
        <title>Draft genome sequence of Chelonobacter oris 1662T, associated with respiratory disease in Hermann's Tortoises.</title>
        <authorList>
            <person name="Kudirkiene E."/>
            <person name="Hansen M.J."/>
            <person name="Bojesen A.M."/>
        </authorList>
    </citation>
    <scope>NUCLEOTIDE SEQUENCE [LARGE SCALE GENOMIC DNA]</scope>
    <source>
        <strain evidence="15 16">1662</strain>
    </source>
</reference>
<dbReference type="Pfam" id="PF07715">
    <property type="entry name" value="Plug"/>
    <property type="match status" value="1"/>
</dbReference>
<evidence type="ECO:0000256" key="3">
    <source>
        <dbReference type="ARBA" id="ARBA00022452"/>
    </source>
</evidence>
<evidence type="ECO:0000259" key="14">
    <source>
        <dbReference type="Pfam" id="PF07715"/>
    </source>
</evidence>
<feature type="domain" description="TonB-dependent receptor-like beta-barrel" evidence="13">
    <location>
        <begin position="367"/>
        <end position="857"/>
    </location>
</feature>
<dbReference type="InterPro" id="IPR010917">
    <property type="entry name" value="TonB_rcpt_CS"/>
</dbReference>
<evidence type="ECO:0000256" key="7">
    <source>
        <dbReference type="ARBA" id="ARBA00023136"/>
    </source>
</evidence>
<keyword evidence="6 11" id="KW-0798">TonB box</keyword>
<dbReference type="PROSITE" id="PS01156">
    <property type="entry name" value="TONB_DEPENDENT_REC_2"/>
    <property type="match status" value="1"/>
</dbReference>
<dbReference type="OrthoDB" id="9764669at2"/>
<comment type="caution">
    <text evidence="15">The sequence shown here is derived from an EMBL/GenBank/DDBJ whole genome shotgun (WGS) entry which is preliminary data.</text>
</comment>
<keyword evidence="2 9" id="KW-0813">Transport</keyword>
<evidence type="ECO:0000256" key="4">
    <source>
        <dbReference type="ARBA" id="ARBA00022692"/>
    </source>
</evidence>
<feature type="chain" id="PRO_5001997755" evidence="12">
    <location>
        <begin position="37"/>
        <end position="907"/>
    </location>
</feature>
<dbReference type="PROSITE" id="PS52016">
    <property type="entry name" value="TONB_DEPENDENT_REC_3"/>
    <property type="match status" value="1"/>
</dbReference>
<dbReference type="InterPro" id="IPR036942">
    <property type="entry name" value="Beta-barrel_TonB_sf"/>
</dbReference>
<evidence type="ECO:0000313" key="16">
    <source>
        <dbReference type="Proteomes" id="UP000030380"/>
    </source>
</evidence>
<dbReference type="Gene3D" id="2.170.130.10">
    <property type="entry name" value="TonB-dependent receptor, plug domain"/>
    <property type="match status" value="1"/>
</dbReference>
<proteinExistence type="inferred from homology"/>
<evidence type="ECO:0000256" key="6">
    <source>
        <dbReference type="ARBA" id="ARBA00023077"/>
    </source>
</evidence>
<dbReference type="Proteomes" id="UP000030380">
    <property type="component" value="Unassembled WGS sequence"/>
</dbReference>
<evidence type="ECO:0000313" key="15">
    <source>
        <dbReference type="EMBL" id="KGQ71028.1"/>
    </source>
</evidence>
<keyword evidence="3 9" id="KW-1134">Transmembrane beta strand</keyword>
<dbReference type="GO" id="GO:0015344">
    <property type="term" value="F:siderophore uptake transmembrane transporter activity"/>
    <property type="evidence" value="ECO:0007669"/>
    <property type="project" value="TreeGrafter"/>
</dbReference>
<accession>A0A0A3ANN6</accession>
<feature type="domain" description="TonB-dependent receptor plug" evidence="14">
    <location>
        <begin position="65"/>
        <end position="168"/>
    </location>
</feature>